<dbReference type="InterPro" id="IPR008278">
    <property type="entry name" value="4-PPantetheinyl_Trfase_dom"/>
</dbReference>
<comment type="caution">
    <text evidence="4">The sequence shown here is derived from an EMBL/GenBank/DDBJ whole genome shotgun (WGS) entry which is preliminary data.</text>
</comment>
<dbReference type="AlphaFoldDB" id="A0A853BYM0"/>
<evidence type="ECO:0000256" key="1">
    <source>
        <dbReference type="ARBA" id="ARBA00010990"/>
    </source>
</evidence>
<dbReference type="GO" id="GO:0019878">
    <property type="term" value="P:lysine biosynthetic process via aminoadipic acid"/>
    <property type="evidence" value="ECO:0007669"/>
    <property type="project" value="TreeGrafter"/>
</dbReference>
<keyword evidence="2 4" id="KW-0808">Transferase</keyword>
<dbReference type="GO" id="GO:0008897">
    <property type="term" value="F:holo-[acyl-carrier-protein] synthase activity"/>
    <property type="evidence" value="ECO:0007669"/>
    <property type="project" value="InterPro"/>
</dbReference>
<evidence type="ECO:0000256" key="2">
    <source>
        <dbReference type="ARBA" id="ARBA00022679"/>
    </source>
</evidence>
<dbReference type="InterPro" id="IPR050559">
    <property type="entry name" value="P-Pant_transferase_sf"/>
</dbReference>
<evidence type="ECO:0000313" key="5">
    <source>
        <dbReference type="Proteomes" id="UP000530424"/>
    </source>
</evidence>
<proteinExistence type="inferred from homology"/>
<dbReference type="InterPro" id="IPR037143">
    <property type="entry name" value="4-PPantetheinyl_Trfase_dom_sf"/>
</dbReference>
<dbReference type="GO" id="GO:0005829">
    <property type="term" value="C:cytosol"/>
    <property type="evidence" value="ECO:0007669"/>
    <property type="project" value="TreeGrafter"/>
</dbReference>
<feature type="domain" description="4'-phosphopantetheinyl transferase" evidence="3">
    <location>
        <begin position="106"/>
        <end position="159"/>
    </location>
</feature>
<dbReference type="Gene3D" id="3.90.470.20">
    <property type="entry name" value="4'-phosphopantetheinyl transferase domain"/>
    <property type="match status" value="1"/>
</dbReference>
<sequence>MTVVRFLAVDEALAGPALRLTATEQARHDRLRAERDRRSYRAAHRLVRLCVAELVGGDAADVELAQECPECRLTDHGRPYVVGAPDVHVSLSHTRGWVAAMASDAPCGIDVEQVREVSAGVPRRVLSAAEQAWVADQGDPTRAFAVLWARKEALVKAGVGSIDDAARLDALTDARLRDWAEAPADAAGSWVRLSPAAP</sequence>
<comment type="similarity">
    <text evidence="1">Belongs to the P-Pant transferase superfamily. Gsp/Sfp/HetI/AcpT family.</text>
</comment>
<gene>
    <name evidence="4" type="ORF">HNR19_000852</name>
</gene>
<accession>A0A853BYM0</accession>
<protein>
    <submittedName>
        <fullName evidence="4">Phosphopantetheinyl transferase</fullName>
    </submittedName>
</protein>
<dbReference type="EMBL" id="JACCFP010000001">
    <property type="protein sequence ID" value="NYJ00154.1"/>
    <property type="molecule type" value="Genomic_DNA"/>
</dbReference>
<dbReference type="RefSeq" id="WP_179666785.1">
    <property type="nucleotide sequence ID" value="NZ_JACCFP010000001.1"/>
</dbReference>
<evidence type="ECO:0000313" key="4">
    <source>
        <dbReference type="EMBL" id="NYJ00154.1"/>
    </source>
</evidence>
<name>A0A853BYM0_9ACTN</name>
<dbReference type="PANTHER" id="PTHR12215">
    <property type="entry name" value="PHOSPHOPANTETHEINE TRANSFERASE"/>
    <property type="match status" value="1"/>
</dbReference>
<keyword evidence="5" id="KW-1185">Reference proteome</keyword>
<evidence type="ECO:0000259" key="3">
    <source>
        <dbReference type="Pfam" id="PF01648"/>
    </source>
</evidence>
<dbReference type="Pfam" id="PF01648">
    <property type="entry name" value="ACPS"/>
    <property type="match status" value="1"/>
</dbReference>
<dbReference type="GO" id="GO:0000287">
    <property type="term" value="F:magnesium ion binding"/>
    <property type="evidence" value="ECO:0007669"/>
    <property type="project" value="InterPro"/>
</dbReference>
<dbReference type="SUPFAM" id="SSF56214">
    <property type="entry name" value="4'-phosphopantetheinyl transferase"/>
    <property type="match status" value="2"/>
</dbReference>
<dbReference type="Proteomes" id="UP000530424">
    <property type="component" value="Unassembled WGS sequence"/>
</dbReference>
<dbReference type="PANTHER" id="PTHR12215:SF10">
    <property type="entry name" value="L-AMINOADIPATE-SEMIALDEHYDE DEHYDROGENASE-PHOSPHOPANTETHEINYL TRANSFERASE"/>
    <property type="match status" value="1"/>
</dbReference>
<reference evidence="4 5" key="1">
    <citation type="submission" date="2020-07" db="EMBL/GenBank/DDBJ databases">
        <title>Sequencing the genomes of 1000 actinobacteria strains.</title>
        <authorList>
            <person name="Klenk H.-P."/>
        </authorList>
    </citation>
    <scope>NUCLEOTIDE SEQUENCE [LARGE SCALE GENOMIC DNA]</scope>
    <source>
        <strain evidence="4 5">DSM 103833</strain>
    </source>
</reference>
<organism evidence="4 5">
    <name type="scientific">Nocardioides thalensis</name>
    <dbReference type="NCBI Taxonomy" id="1914755"/>
    <lineage>
        <taxon>Bacteria</taxon>
        <taxon>Bacillati</taxon>
        <taxon>Actinomycetota</taxon>
        <taxon>Actinomycetes</taxon>
        <taxon>Propionibacteriales</taxon>
        <taxon>Nocardioidaceae</taxon>
        <taxon>Nocardioides</taxon>
    </lineage>
</organism>